<dbReference type="Proteomes" id="UP000032233">
    <property type="component" value="Unassembled WGS sequence"/>
</dbReference>
<dbReference type="PROSITE" id="PS00211">
    <property type="entry name" value="ABC_TRANSPORTER_1"/>
    <property type="match status" value="1"/>
</dbReference>
<dbReference type="InParanoid" id="A0A0D2JVZ1"/>
<comment type="caution">
    <text evidence="5">The sequence shown here is derived from an EMBL/GenBank/DDBJ whole genome shotgun (WGS) entry which is preliminary data.</text>
</comment>
<dbReference type="STRING" id="1429043.X474_12955"/>
<dbReference type="Pfam" id="PF00005">
    <property type="entry name" value="ABC_tran"/>
    <property type="match status" value="1"/>
</dbReference>
<organism evidence="5 6">
    <name type="scientific">Dethiosulfatarculus sandiegensis</name>
    <dbReference type="NCBI Taxonomy" id="1429043"/>
    <lineage>
        <taxon>Bacteria</taxon>
        <taxon>Pseudomonadati</taxon>
        <taxon>Thermodesulfobacteriota</taxon>
        <taxon>Desulfarculia</taxon>
        <taxon>Desulfarculales</taxon>
        <taxon>Desulfarculaceae</taxon>
        <taxon>Dethiosulfatarculus</taxon>
    </lineage>
</organism>
<reference evidence="5 6" key="1">
    <citation type="submission" date="2013-11" db="EMBL/GenBank/DDBJ databases">
        <title>Metagenomic analysis of a methanogenic consortium involved in long chain n-alkane degradation.</title>
        <authorList>
            <person name="Davidova I.A."/>
            <person name="Callaghan A.V."/>
            <person name="Wawrik B."/>
            <person name="Pruitt S."/>
            <person name="Marks C."/>
            <person name="Duncan K.E."/>
            <person name="Suflita J.M."/>
        </authorList>
    </citation>
    <scope>NUCLEOTIDE SEQUENCE [LARGE SCALE GENOMIC DNA]</scope>
    <source>
        <strain evidence="5 6">SPR</strain>
    </source>
</reference>
<dbReference type="SUPFAM" id="SSF52540">
    <property type="entry name" value="P-loop containing nucleoside triphosphate hydrolases"/>
    <property type="match status" value="1"/>
</dbReference>
<proteinExistence type="predicted"/>
<dbReference type="InterPro" id="IPR003439">
    <property type="entry name" value="ABC_transporter-like_ATP-bd"/>
</dbReference>
<dbReference type="InterPro" id="IPR017871">
    <property type="entry name" value="ABC_transporter-like_CS"/>
</dbReference>
<keyword evidence="2" id="KW-0547">Nucleotide-binding</keyword>
<keyword evidence="1" id="KW-0813">Transport</keyword>
<dbReference type="InterPro" id="IPR003593">
    <property type="entry name" value="AAA+_ATPase"/>
</dbReference>
<evidence type="ECO:0000313" key="5">
    <source>
        <dbReference type="EMBL" id="KIX13790.1"/>
    </source>
</evidence>
<keyword evidence="6" id="KW-1185">Reference proteome</keyword>
<evidence type="ECO:0000313" key="6">
    <source>
        <dbReference type="Proteomes" id="UP000032233"/>
    </source>
</evidence>
<dbReference type="AlphaFoldDB" id="A0A0D2JVZ1"/>
<dbReference type="RefSeq" id="WP_052515115.1">
    <property type="nucleotide sequence ID" value="NZ_AZAC01000014.1"/>
</dbReference>
<dbReference type="OrthoDB" id="9814623at2"/>
<evidence type="ECO:0000256" key="1">
    <source>
        <dbReference type="ARBA" id="ARBA00022448"/>
    </source>
</evidence>
<dbReference type="PANTHER" id="PTHR42788">
    <property type="entry name" value="TAURINE IMPORT ATP-BINDING PROTEIN-RELATED"/>
    <property type="match status" value="1"/>
</dbReference>
<feature type="domain" description="ABC transporter" evidence="4">
    <location>
        <begin position="2"/>
        <end position="202"/>
    </location>
</feature>
<accession>A0A0D2JVZ1</accession>
<dbReference type="PROSITE" id="PS50893">
    <property type="entry name" value="ABC_TRANSPORTER_2"/>
    <property type="match status" value="1"/>
</dbReference>
<protein>
    <submittedName>
        <fullName evidence="5">Nitrate ABC transporter ATP-binding protein</fullName>
    </submittedName>
</protein>
<dbReference type="GO" id="GO:0005524">
    <property type="term" value="F:ATP binding"/>
    <property type="evidence" value="ECO:0007669"/>
    <property type="project" value="UniProtKB-KW"/>
</dbReference>
<dbReference type="GO" id="GO:0016887">
    <property type="term" value="F:ATP hydrolysis activity"/>
    <property type="evidence" value="ECO:0007669"/>
    <property type="project" value="InterPro"/>
</dbReference>
<dbReference type="InterPro" id="IPR027417">
    <property type="entry name" value="P-loop_NTPase"/>
</dbReference>
<evidence type="ECO:0000256" key="3">
    <source>
        <dbReference type="ARBA" id="ARBA00022840"/>
    </source>
</evidence>
<dbReference type="PANTHER" id="PTHR42788:SF13">
    <property type="entry name" value="ALIPHATIC SULFONATES IMPORT ATP-BINDING PROTEIN SSUB"/>
    <property type="match status" value="1"/>
</dbReference>
<evidence type="ECO:0000259" key="4">
    <source>
        <dbReference type="PROSITE" id="PS50893"/>
    </source>
</evidence>
<name>A0A0D2JVZ1_9BACT</name>
<keyword evidence="3 5" id="KW-0067">ATP-binding</keyword>
<dbReference type="InterPro" id="IPR050166">
    <property type="entry name" value="ABC_transporter_ATP-bind"/>
</dbReference>
<dbReference type="Gene3D" id="3.40.50.300">
    <property type="entry name" value="P-loop containing nucleotide triphosphate hydrolases"/>
    <property type="match status" value="1"/>
</dbReference>
<evidence type="ECO:0000256" key="2">
    <source>
        <dbReference type="ARBA" id="ARBA00022741"/>
    </source>
</evidence>
<dbReference type="SMART" id="SM00382">
    <property type="entry name" value="AAA"/>
    <property type="match status" value="1"/>
</dbReference>
<dbReference type="EMBL" id="AZAC01000014">
    <property type="protein sequence ID" value="KIX13790.1"/>
    <property type="molecule type" value="Genomic_DNA"/>
</dbReference>
<sequence length="202" mass="22751">MLEMQNVSKTLGRRKILESVSLRLKDGEVLCLMGPSGLGKTTILETACGLIKPDRGEVLTNSRLAYAFQDNALIPWQTAMGNMVFALSSYMDRQRAKSESEKWLKRLGLFEAAALYPGQMSGGMRRRLNLARAFAIKPQLMLLDEPFAFLDEAWQDRLTRLIAEFQKKHNSSFLMVSHQLEPVRELGGRLVRLHSSPVVLAT</sequence>
<gene>
    <name evidence="5" type="ORF">X474_12955</name>
</gene>